<protein>
    <recommendedName>
        <fullName evidence="4">Lipoprotein</fullName>
    </recommendedName>
</protein>
<evidence type="ECO:0000313" key="2">
    <source>
        <dbReference type="EMBL" id="ASP19122.1"/>
    </source>
</evidence>
<organism evidence="2 3">
    <name type="scientific">Antarctobacter heliothermus</name>
    <dbReference type="NCBI Taxonomy" id="74033"/>
    <lineage>
        <taxon>Bacteria</taxon>
        <taxon>Pseudomonadati</taxon>
        <taxon>Pseudomonadota</taxon>
        <taxon>Alphaproteobacteria</taxon>
        <taxon>Rhodobacterales</taxon>
        <taxon>Roseobacteraceae</taxon>
        <taxon>Antarctobacter</taxon>
    </lineage>
</organism>
<gene>
    <name evidence="2" type="ORF">ANTHELSMS3_00401</name>
</gene>
<sequence>MSTIYRLLTSLTLLVLAGPALAGTWSKMTPSGYGDCSLLFEGPIAKGDLTRAIDEGLLDHYAPRICLNSPGGSLPEVLAFLEASDRSENGFYFGTRVRTDNECLSSCAILFMFGMTFGANSPYPSRQLEPGARLGFHSPFIRDDAAPATSDAEVFSVALQVAKLLADRSYKATSTVGPALPQELLALVLGTPSAEMRYIDTFAEARLLGIEMTENIEANTIFVDTPENMDRLARQICQSSHTLTFRRSFVKEGYNFDDLITRASDPTTADIVFPGDHQVHYRGRVPPQANQPEKYISVLTGPGYFQPHWNSAGSSMYCRVELQIKRGGGGVQIPYYTADFSFLGLVDLNRDPGQTSTFFEMSIGLLPLDTKY</sequence>
<dbReference type="EMBL" id="CP022540">
    <property type="protein sequence ID" value="ASP19122.1"/>
    <property type="molecule type" value="Genomic_DNA"/>
</dbReference>
<evidence type="ECO:0000256" key="1">
    <source>
        <dbReference type="SAM" id="SignalP"/>
    </source>
</evidence>
<keyword evidence="1" id="KW-0732">Signal</keyword>
<dbReference type="KEGG" id="aht:ANTHELSMS3_00401"/>
<feature type="signal peptide" evidence="1">
    <location>
        <begin position="1"/>
        <end position="22"/>
    </location>
</feature>
<reference evidence="2 3" key="1">
    <citation type="submission" date="2017-07" db="EMBL/GenBank/DDBJ databases">
        <title>Genome Sequence of Antarctobacter heliothermus Strain SMS3 Isolated from a culture of the Diatom Skeletonema marinoi.</title>
        <authorList>
            <person name="Topel M."/>
            <person name="Pinder M.I.M."/>
            <person name="Johansson O.N."/>
            <person name="Kourtchenko O."/>
            <person name="Godhe A."/>
            <person name="Clarke A.K."/>
        </authorList>
    </citation>
    <scope>NUCLEOTIDE SEQUENCE [LARGE SCALE GENOMIC DNA]</scope>
    <source>
        <strain evidence="2 3">SMS3</strain>
    </source>
</reference>
<keyword evidence="3" id="KW-1185">Reference proteome</keyword>
<feature type="chain" id="PRO_5011990686" description="Lipoprotein" evidence="1">
    <location>
        <begin position="23"/>
        <end position="372"/>
    </location>
</feature>
<accession>A0A222DYZ7</accession>
<evidence type="ECO:0008006" key="4">
    <source>
        <dbReference type="Google" id="ProtNLM"/>
    </source>
</evidence>
<proteinExistence type="predicted"/>
<evidence type="ECO:0000313" key="3">
    <source>
        <dbReference type="Proteomes" id="UP000203589"/>
    </source>
</evidence>
<dbReference type="AlphaFoldDB" id="A0A222DYZ7"/>
<dbReference type="Proteomes" id="UP000203589">
    <property type="component" value="Chromosome"/>
</dbReference>
<name>A0A222DYZ7_9RHOB</name>